<dbReference type="RefSeq" id="WP_160691791.1">
    <property type="nucleotide sequence ID" value="NZ_CP047897.1"/>
</dbReference>
<evidence type="ECO:0000256" key="1">
    <source>
        <dbReference type="SAM" id="Coils"/>
    </source>
</evidence>
<protein>
    <submittedName>
        <fullName evidence="2">Uncharacterized protein</fullName>
    </submittedName>
</protein>
<dbReference type="KEGG" id="nib:GU926_10970"/>
<dbReference type="PROSITE" id="PS51257">
    <property type="entry name" value="PROKAR_LIPOPROTEIN"/>
    <property type="match status" value="1"/>
</dbReference>
<name>A0A6P1P1M7_9BACT</name>
<gene>
    <name evidence="2" type="ORF">GU926_10970</name>
</gene>
<evidence type="ECO:0000313" key="2">
    <source>
        <dbReference type="EMBL" id="QHL87923.1"/>
    </source>
</evidence>
<feature type="coiled-coil region" evidence="1">
    <location>
        <begin position="109"/>
        <end position="136"/>
    </location>
</feature>
<keyword evidence="1" id="KW-0175">Coiled coil</keyword>
<proteinExistence type="predicted"/>
<dbReference type="EMBL" id="CP047897">
    <property type="protein sequence ID" value="QHL87923.1"/>
    <property type="molecule type" value="Genomic_DNA"/>
</dbReference>
<reference evidence="2 3" key="1">
    <citation type="submission" date="2020-01" db="EMBL/GenBank/DDBJ databases">
        <authorList>
            <person name="Kim M."/>
        </authorList>
    </citation>
    <scope>NUCLEOTIDE SEQUENCE [LARGE SCALE GENOMIC DNA]</scope>
    <source>
        <strain evidence="2 3">BT10</strain>
    </source>
</reference>
<dbReference type="Proteomes" id="UP000464214">
    <property type="component" value="Chromosome"/>
</dbReference>
<keyword evidence="3" id="KW-1185">Reference proteome</keyword>
<dbReference type="AlphaFoldDB" id="A0A6P1P1M7"/>
<evidence type="ECO:0000313" key="3">
    <source>
        <dbReference type="Proteomes" id="UP000464214"/>
    </source>
</evidence>
<sequence>MNGKDLYLVMFLISTTLASCNSEAKVEQVAVVPQSSMMADSAQVTTAPNRNNTSLTFSWSTESCTNKGIYNPEDYTEQQLKDTYYLWYKFNSVIELEDATLDNPDELTIENINKKSQKLDSDYNKATNRLKNLKLVPGQFWNTLRDLKTKNLDELYALKKLTIEAYRTPVILVNNSYSQKCQVYVNALASEDSVELINAWESLVEEKMKNNGAPELLKAKFNKQRHCSEWLRYAKIELMTYGWWNCANHQRKYIDAYQNMPMEEEFNKLFIKITEECDVD</sequence>
<accession>A0A6P1P1M7</accession>
<organism evidence="2 3">
    <name type="scientific">Nibribacter ruber</name>
    <dbReference type="NCBI Taxonomy" id="2698458"/>
    <lineage>
        <taxon>Bacteria</taxon>
        <taxon>Pseudomonadati</taxon>
        <taxon>Bacteroidota</taxon>
        <taxon>Cytophagia</taxon>
        <taxon>Cytophagales</taxon>
        <taxon>Hymenobacteraceae</taxon>
        <taxon>Nibribacter</taxon>
    </lineage>
</organism>